<feature type="transmembrane region" description="Helical" evidence="1">
    <location>
        <begin position="61"/>
        <end position="78"/>
    </location>
</feature>
<evidence type="ECO:0000313" key="3">
    <source>
        <dbReference type="Proteomes" id="UP001165122"/>
    </source>
</evidence>
<gene>
    <name evidence="2" type="ORF">TrLO_g14630</name>
</gene>
<keyword evidence="1" id="KW-0472">Membrane</keyword>
<protein>
    <submittedName>
        <fullName evidence="2">Uncharacterized protein</fullName>
    </submittedName>
</protein>
<accession>A0A9W6Z7M1</accession>
<dbReference type="AlphaFoldDB" id="A0A9W6Z7M1"/>
<organism evidence="2 3">
    <name type="scientific">Triparma laevis f. longispina</name>
    <dbReference type="NCBI Taxonomy" id="1714387"/>
    <lineage>
        <taxon>Eukaryota</taxon>
        <taxon>Sar</taxon>
        <taxon>Stramenopiles</taxon>
        <taxon>Ochrophyta</taxon>
        <taxon>Bolidophyceae</taxon>
        <taxon>Parmales</taxon>
        <taxon>Triparmaceae</taxon>
        <taxon>Triparma</taxon>
    </lineage>
</organism>
<evidence type="ECO:0000313" key="2">
    <source>
        <dbReference type="EMBL" id="GMH47171.1"/>
    </source>
</evidence>
<dbReference type="Proteomes" id="UP001165122">
    <property type="component" value="Unassembled WGS sequence"/>
</dbReference>
<evidence type="ECO:0000256" key="1">
    <source>
        <dbReference type="SAM" id="Phobius"/>
    </source>
</evidence>
<keyword evidence="1" id="KW-0812">Transmembrane</keyword>
<name>A0A9W6Z7M1_9STRA</name>
<keyword evidence="1" id="KW-1133">Transmembrane helix</keyword>
<dbReference type="EMBL" id="BRXW01000354">
    <property type="protein sequence ID" value="GMH47171.1"/>
    <property type="molecule type" value="Genomic_DNA"/>
</dbReference>
<reference evidence="3" key="1">
    <citation type="journal article" date="2023" name="Commun. Biol.">
        <title>Genome analysis of Parmales, the sister group of diatoms, reveals the evolutionary specialization of diatoms from phago-mixotrophs to photoautotrophs.</title>
        <authorList>
            <person name="Ban H."/>
            <person name="Sato S."/>
            <person name="Yoshikawa S."/>
            <person name="Yamada K."/>
            <person name="Nakamura Y."/>
            <person name="Ichinomiya M."/>
            <person name="Sato N."/>
            <person name="Blanc-Mathieu R."/>
            <person name="Endo H."/>
            <person name="Kuwata A."/>
            <person name="Ogata H."/>
        </authorList>
    </citation>
    <scope>NUCLEOTIDE SEQUENCE [LARGE SCALE GENOMIC DNA]</scope>
    <source>
        <strain evidence="3">NIES 3700</strain>
    </source>
</reference>
<sequence>MEALGKLMDGGVPLEHLTIGISFAQNFGMVSALERPLRFKKWFEWIEALGWTLGCWIENNLFGAFILVLSGLSFLSFLHQEYLWRETGIADSANEDFAKIRQGNQMFFFLFSYTVAYLSGVSACTRLLVAEATVEKLFGRFLLLCYVFVPLWRLRGSAVSVKAAVNEVADGQSYKDSLDVFRREALESKINDVTSIEGANGNGYLPSARYLYRLSRDTSGTGSSTGSGRSS</sequence>
<proteinExistence type="predicted"/>
<feature type="transmembrane region" description="Helical" evidence="1">
    <location>
        <begin position="107"/>
        <end position="131"/>
    </location>
</feature>
<keyword evidence="3" id="KW-1185">Reference proteome</keyword>
<comment type="caution">
    <text evidence="2">The sequence shown here is derived from an EMBL/GenBank/DDBJ whole genome shotgun (WGS) entry which is preliminary data.</text>
</comment>